<keyword evidence="2" id="KW-1003">Cell membrane</keyword>
<proteinExistence type="predicted"/>
<feature type="transmembrane region" description="Helical" evidence="6">
    <location>
        <begin position="283"/>
        <end position="302"/>
    </location>
</feature>
<dbReference type="AlphaFoldDB" id="A0A8J7PKZ5"/>
<feature type="transmembrane region" description="Helical" evidence="6">
    <location>
        <begin position="81"/>
        <end position="98"/>
    </location>
</feature>
<keyword evidence="3 6" id="KW-0812">Transmembrane</keyword>
<feature type="transmembrane region" description="Helical" evidence="6">
    <location>
        <begin position="251"/>
        <end position="271"/>
    </location>
</feature>
<keyword evidence="4 6" id="KW-1133">Transmembrane helix</keyword>
<protein>
    <submittedName>
        <fullName evidence="8">Type II secretion system F family protein</fullName>
    </submittedName>
</protein>
<dbReference type="EMBL" id="JAFLCK010000012">
    <property type="protein sequence ID" value="MBN8660615.1"/>
    <property type="molecule type" value="Genomic_DNA"/>
</dbReference>
<dbReference type="PANTHER" id="PTHR35007">
    <property type="entry name" value="INTEGRAL MEMBRANE PROTEIN-RELATED"/>
    <property type="match status" value="1"/>
</dbReference>
<evidence type="ECO:0000256" key="5">
    <source>
        <dbReference type="ARBA" id="ARBA00023136"/>
    </source>
</evidence>
<keyword evidence="5 6" id="KW-0472">Membrane</keyword>
<feature type="domain" description="Type II secretion system protein GspF" evidence="7">
    <location>
        <begin position="143"/>
        <end position="264"/>
    </location>
</feature>
<dbReference type="InterPro" id="IPR018076">
    <property type="entry name" value="T2SS_GspF_dom"/>
</dbReference>
<evidence type="ECO:0000313" key="8">
    <source>
        <dbReference type="EMBL" id="MBN8660615.1"/>
    </source>
</evidence>
<dbReference type="Pfam" id="PF00482">
    <property type="entry name" value="T2SSF"/>
    <property type="match status" value="1"/>
</dbReference>
<evidence type="ECO:0000313" key="9">
    <source>
        <dbReference type="Proteomes" id="UP000664277"/>
    </source>
</evidence>
<evidence type="ECO:0000256" key="6">
    <source>
        <dbReference type="SAM" id="Phobius"/>
    </source>
</evidence>
<evidence type="ECO:0000256" key="2">
    <source>
        <dbReference type="ARBA" id="ARBA00022475"/>
    </source>
</evidence>
<feature type="transmembrane region" description="Helical" evidence="6">
    <location>
        <begin position="6"/>
        <end position="22"/>
    </location>
</feature>
<comment type="subcellular location">
    <subcellularLocation>
        <location evidence="1">Cell membrane</location>
        <topology evidence="1">Multi-pass membrane protein</topology>
    </subcellularLocation>
</comment>
<feature type="transmembrane region" description="Helical" evidence="6">
    <location>
        <begin position="104"/>
        <end position="125"/>
    </location>
</feature>
<reference evidence="8" key="1">
    <citation type="submission" date="2021-02" db="EMBL/GenBank/DDBJ databases">
        <title>Genome-Resolved Metagenomics of a Microbial Community Performing Photosynthetic Biological Nutrient Removal.</title>
        <authorList>
            <person name="Mcdaniel E.A."/>
        </authorList>
    </citation>
    <scope>NUCLEOTIDE SEQUENCE</scope>
    <source>
        <strain evidence="8">UWPOB_OBS1</strain>
    </source>
</reference>
<accession>A0A8J7PKZ5</accession>
<sequence length="310" mass="34428">MQGPIIFSSIVVIGLLVMVLLRRESVDQLARLTKLSRRNAEKLRDNAEADSIFTEQRTDYLSTLLARAGLEAQYDKMRTQWIYFTIGAGVLGALAFVLSGVPEMALVGVIVGAPMGAAGFVFYVGEIAKRRQAKMTEQLPQILETMVSALRAGSPVMEVFKVISETGPDPIKSEFKRGLISLQLGKPFRDVMREMSHRIKAPDFKLLTQAIFISQDVGGNLADVVSTIAEAIRERFKLRDFLNALTSQGKATASFIGCLPYLITVGTYFLTPSYMTPFLNNPIARIVMIGLVCWELLGFYILRRMVTFEV</sequence>
<evidence type="ECO:0000259" key="7">
    <source>
        <dbReference type="Pfam" id="PF00482"/>
    </source>
</evidence>
<organism evidence="8 9">
    <name type="scientific">Candidatus Obscuribacter phosphatis</name>
    <dbReference type="NCBI Taxonomy" id="1906157"/>
    <lineage>
        <taxon>Bacteria</taxon>
        <taxon>Bacillati</taxon>
        <taxon>Candidatus Melainabacteria</taxon>
        <taxon>Candidatus Obscuribacterales</taxon>
        <taxon>Candidatus Obscuribacteraceae</taxon>
        <taxon>Candidatus Obscuribacter</taxon>
    </lineage>
</organism>
<gene>
    <name evidence="8" type="ORF">J0M35_09650</name>
</gene>
<name>A0A8J7PKZ5_9BACT</name>
<evidence type="ECO:0000256" key="3">
    <source>
        <dbReference type="ARBA" id="ARBA00022692"/>
    </source>
</evidence>
<dbReference type="InterPro" id="IPR042094">
    <property type="entry name" value="T2SS_GspF_sf"/>
</dbReference>
<evidence type="ECO:0000256" key="4">
    <source>
        <dbReference type="ARBA" id="ARBA00022989"/>
    </source>
</evidence>
<dbReference type="PANTHER" id="PTHR35007:SF1">
    <property type="entry name" value="PILUS ASSEMBLY PROTEIN"/>
    <property type="match status" value="1"/>
</dbReference>
<dbReference type="Gene3D" id="1.20.81.30">
    <property type="entry name" value="Type II secretion system (T2SS), domain F"/>
    <property type="match status" value="1"/>
</dbReference>
<evidence type="ECO:0000256" key="1">
    <source>
        <dbReference type="ARBA" id="ARBA00004651"/>
    </source>
</evidence>
<dbReference type="Proteomes" id="UP000664277">
    <property type="component" value="Unassembled WGS sequence"/>
</dbReference>
<dbReference type="GO" id="GO:0005886">
    <property type="term" value="C:plasma membrane"/>
    <property type="evidence" value="ECO:0007669"/>
    <property type="project" value="UniProtKB-SubCell"/>
</dbReference>
<comment type="caution">
    <text evidence="8">The sequence shown here is derived from an EMBL/GenBank/DDBJ whole genome shotgun (WGS) entry which is preliminary data.</text>
</comment>